<feature type="compositionally biased region" description="Low complexity" evidence="1">
    <location>
        <begin position="39"/>
        <end position="51"/>
    </location>
</feature>
<reference evidence="2" key="3">
    <citation type="submission" date="2020-12" db="UniProtKB">
        <authorList>
            <consortium name="EnsemblPlants"/>
        </authorList>
    </citation>
    <scope>IDENTIFICATION</scope>
</reference>
<dbReference type="EMBL" id="ABEU02000024">
    <property type="status" value="NOT_ANNOTATED_CDS"/>
    <property type="molecule type" value="Genomic_DNA"/>
</dbReference>
<feature type="region of interest" description="Disordered" evidence="1">
    <location>
        <begin position="23"/>
        <end position="51"/>
    </location>
</feature>
<dbReference type="Gramene" id="Pp3c24_3000V3.3">
    <property type="protein sequence ID" value="PAC:32910915.CDS.1"/>
    <property type="gene ID" value="Pp3c24_3000"/>
</dbReference>
<proteinExistence type="predicted"/>
<accession>A0A7I3YZI0</accession>
<sequence>MKAAEWRPCSLVAYCVLDHGTRGRQRGEQQTLRDSGGTAPPAAAAASSFFF</sequence>
<protein>
    <submittedName>
        <fullName evidence="2">Uncharacterized protein</fullName>
    </submittedName>
</protein>
<dbReference type="AlphaFoldDB" id="A0A7I3YZI0"/>
<dbReference type="Proteomes" id="UP000006727">
    <property type="component" value="Chromosome 24"/>
</dbReference>
<reference evidence="2 3" key="1">
    <citation type="journal article" date="2008" name="Science">
        <title>The Physcomitrella genome reveals evolutionary insights into the conquest of land by plants.</title>
        <authorList>
            <person name="Rensing S."/>
            <person name="Lang D."/>
            <person name="Zimmer A."/>
            <person name="Terry A."/>
            <person name="Salamov A."/>
            <person name="Shapiro H."/>
            <person name="Nishiyama T."/>
            <person name="Perroud P.-F."/>
            <person name="Lindquist E."/>
            <person name="Kamisugi Y."/>
            <person name="Tanahashi T."/>
            <person name="Sakakibara K."/>
            <person name="Fujita T."/>
            <person name="Oishi K."/>
            <person name="Shin-I T."/>
            <person name="Kuroki Y."/>
            <person name="Toyoda A."/>
            <person name="Suzuki Y."/>
            <person name="Hashimoto A."/>
            <person name="Yamaguchi K."/>
            <person name="Sugano A."/>
            <person name="Kohara Y."/>
            <person name="Fujiyama A."/>
            <person name="Anterola A."/>
            <person name="Aoki S."/>
            <person name="Ashton N."/>
            <person name="Barbazuk W.B."/>
            <person name="Barker E."/>
            <person name="Bennetzen J."/>
            <person name="Bezanilla M."/>
            <person name="Blankenship R."/>
            <person name="Cho S.H."/>
            <person name="Dutcher S."/>
            <person name="Estelle M."/>
            <person name="Fawcett J.A."/>
            <person name="Gundlach H."/>
            <person name="Hanada K."/>
            <person name="Heyl A."/>
            <person name="Hicks K.A."/>
            <person name="Hugh J."/>
            <person name="Lohr M."/>
            <person name="Mayer K."/>
            <person name="Melkozernov A."/>
            <person name="Murata T."/>
            <person name="Nelson D."/>
            <person name="Pils B."/>
            <person name="Prigge M."/>
            <person name="Reiss B."/>
            <person name="Renner T."/>
            <person name="Rombauts S."/>
            <person name="Rushton P."/>
            <person name="Sanderfoot A."/>
            <person name="Schween G."/>
            <person name="Shiu S.-H."/>
            <person name="Stueber K."/>
            <person name="Theodoulou F.L."/>
            <person name="Tu H."/>
            <person name="Van de Peer Y."/>
            <person name="Verrier P.J."/>
            <person name="Waters E."/>
            <person name="Wood A."/>
            <person name="Yang L."/>
            <person name="Cove D."/>
            <person name="Cuming A."/>
            <person name="Hasebe M."/>
            <person name="Lucas S."/>
            <person name="Mishler D.B."/>
            <person name="Reski R."/>
            <person name="Grigoriev I."/>
            <person name="Quatrano R.S."/>
            <person name="Boore J.L."/>
        </authorList>
    </citation>
    <scope>NUCLEOTIDE SEQUENCE [LARGE SCALE GENOMIC DNA]</scope>
    <source>
        <strain evidence="2 3">cv. Gransden 2004</strain>
    </source>
</reference>
<dbReference type="EnsemblPlants" id="Pp3c24_3000V3.3">
    <property type="protein sequence ID" value="PAC:32910915.CDS.1"/>
    <property type="gene ID" value="Pp3c24_3000"/>
</dbReference>
<reference evidence="2 3" key="2">
    <citation type="journal article" date="2018" name="Plant J.">
        <title>The Physcomitrella patens chromosome-scale assembly reveals moss genome structure and evolution.</title>
        <authorList>
            <person name="Lang D."/>
            <person name="Ullrich K.K."/>
            <person name="Murat F."/>
            <person name="Fuchs J."/>
            <person name="Jenkins J."/>
            <person name="Haas F.B."/>
            <person name="Piednoel M."/>
            <person name="Gundlach H."/>
            <person name="Van Bel M."/>
            <person name="Meyberg R."/>
            <person name="Vives C."/>
            <person name="Morata J."/>
            <person name="Symeonidi A."/>
            <person name="Hiss M."/>
            <person name="Muchero W."/>
            <person name="Kamisugi Y."/>
            <person name="Saleh O."/>
            <person name="Blanc G."/>
            <person name="Decker E.L."/>
            <person name="van Gessel N."/>
            <person name="Grimwood J."/>
            <person name="Hayes R.D."/>
            <person name="Graham S.W."/>
            <person name="Gunter L.E."/>
            <person name="McDaniel S.F."/>
            <person name="Hoernstein S.N.W."/>
            <person name="Larsson A."/>
            <person name="Li F.W."/>
            <person name="Perroud P.F."/>
            <person name="Phillips J."/>
            <person name="Ranjan P."/>
            <person name="Rokshar D.S."/>
            <person name="Rothfels C.J."/>
            <person name="Schneider L."/>
            <person name="Shu S."/>
            <person name="Stevenson D.W."/>
            <person name="Thummler F."/>
            <person name="Tillich M."/>
            <person name="Villarreal Aguilar J.C."/>
            <person name="Widiez T."/>
            <person name="Wong G.K."/>
            <person name="Wymore A."/>
            <person name="Zhang Y."/>
            <person name="Zimmer A.D."/>
            <person name="Quatrano R.S."/>
            <person name="Mayer K.F.X."/>
            <person name="Goodstein D."/>
            <person name="Casacuberta J.M."/>
            <person name="Vandepoele K."/>
            <person name="Reski R."/>
            <person name="Cuming A.C."/>
            <person name="Tuskan G.A."/>
            <person name="Maumus F."/>
            <person name="Salse J."/>
            <person name="Schmutz J."/>
            <person name="Rensing S.A."/>
        </authorList>
    </citation>
    <scope>NUCLEOTIDE SEQUENCE [LARGE SCALE GENOMIC DNA]</scope>
    <source>
        <strain evidence="2 3">cv. Gransden 2004</strain>
    </source>
</reference>
<organism evidence="2 3">
    <name type="scientific">Physcomitrium patens</name>
    <name type="common">Spreading-leaved earth moss</name>
    <name type="synonym">Physcomitrella patens</name>
    <dbReference type="NCBI Taxonomy" id="3218"/>
    <lineage>
        <taxon>Eukaryota</taxon>
        <taxon>Viridiplantae</taxon>
        <taxon>Streptophyta</taxon>
        <taxon>Embryophyta</taxon>
        <taxon>Bryophyta</taxon>
        <taxon>Bryophytina</taxon>
        <taxon>Bryopsida</taxon>
        <taxon>Funariidae</taxon>
        <taxon>Funariales</taxon>
        <taxon>Funariaceae</taxon>
        <taxon>Physcomitrium</taxon>
    </lineage>
</organism>
<evidence type="ECO:0000313" key="2">
    <source>
        <dbReference type="EnsemblPlants" id="PAC:32910915.CDS.1"/>
    </source>
</evidence>
<name>A0A7I3YZI0_PHYPA</name>
<evidence type="ECO:0000313" key="3">
    <source>
        <dbReference type="Proteomes" id="UP000006727"/>
    </source>
</evidence>
<keyword evidence="3" id="KW-1185">Reference proteome</keyword>
<evidence type="ECO:0000256" key="1">
    <source>
        <dbReference type="SAM" id="MobiDB-lite"/>
    </source>
</evidence>